<proteinExistence type="predicted"/>
<dbReference type="RefSeq" id="XP_005643325.1">
    <property type="nucleotide sequence ID" value="XM_005643268.1"/>
</dbReference>
<accession>I0YK62</accession>
<evidence type="ECO:0000313" key="2">
    <source>
        <dbReference type="Proteomes" id="UP000007264"/>
    </source>
</evidence>
<gene>
    <name evidence="1" type="ORF">COCSUDRAFT_38558</name>
</gene>
<evidence type="ECO:0000313" key="1">
    <source>
        <dbReference type="EMBL" id="EIE18781.1"/>
    </source>
</evidence>
<dbReference type="AlphaFoldDB" id="I0YK62"/>
<dbReference type="Proteomes" id="UP000007264">
    <property type="component" value="Unassembled WGS sequence"/>
</dbReference>
<name>I0YK62_COCSC</name>
<comment type="caution">
    <text evidence="1">The sequence shown here is derived from an EMBL/GenBank/DDBJ whole genome shotgun (WGS) entry which is preliminary data.</text>
</comment>
<dbReference type="GeneID" id="17036710"/>
<dbReference type="EMBL" id="AGSI01000022">
    <property type="protein sequence ID" value="EIE18781.1"/>
    <property type="molecule type" value="Genomic_DNA"/>
</dbReference>
<dbReference type="KEGG" id="csl:COCSUDRAFT_38558"/>
<sequence length="71" mass="7824">MDWEMPKSACVWGDLKQIFPWDVCMAPADRGKAAAHSSIQGRDGLASTLFALFSGVLAARKCQNVVRLLRM</sequence>
<keyword evidence="2" id="KW-1185">Reference proteome</keyword>
<reference evidence="1 2" key="1">
    <citation type="journal article" date="2012" name="Genome Biol.">
        <title>The genome of the polar eukaryotic microalga coccomyxa subellipsoidea reveals traits of cold adaptation.</title>
        <authorList>
            <person name="Blanc G."/>
            <person name="Agarkova I."/>
            <person name="Grimwood J."/>
            <person name="Kuo A."/>
            <person name="Brueggeman A."/>
            <person name="Dunigan D."/>
            <person name="Gurnon J."/>
            <person name="Ladunga I."/>
            <person name="Lindquist E."/>
            <person name="Lucas S."/>
            <person name="Pangilinan J."/>
            <person name="Proschold T."/>
            <person name="Salamov A."/>
            <person name="Schmutz J."/>
            <person name="Weeks D."/>
            <person name="Yamada T."/>
            <person name="Claverie J.M."/>
            <person name="Grigoriev I."/>
            <person name="Van Etten J."/>
            <person name="Lomsadze A."/>
            <person name="Borodovsky M."/>
        </authorList>
    </citation>
    <scope>NUCLEOTIDE SEQUENCE [LARGE SCALE GENOMIC DNA]</scope>
    <source>
        <strain evidence="1 2">C-169</strain>
    </source>
</reference>
<protein>
    <submittedName>
        <fullName evidence="1">Uncharacterized protein</fullName>
    </submittedName>
</protein>
<organism evidence="1 2">
    <name type="scientific">Coccomyxa subellipsoidea (strain C-169)</name>
    <name type="common">Green microalga</name>
    <dbReference type="NCBI Taxonomy" id="574566"/>
    <lineage>
        <taxon>Eukaryota</taxon>
        <taxon>Viridiplantae</taxon>
        <taxon>Chlorophyta</taxon>
        <taxon>core chlorophytes</taxon>
        <taxon>Trebouxiophyceae</taxon>
        <taxon>Trebouxiophyceae incertae sedis</taxon>
        <taxon>Coccomyxaceae</taxon>
        <taxon>Coccomyxa</taxon>
        <taxon>Coccomyxa subellipsoidea</taxon>
    </lineage>
</organism>